<sequence length="99" mass="11633">MVEFTLNNVKSVPFLSQPRAKDYNFSKADYTNLYHALSGIDWSYLQDYVDVNMACSAFYNVIYLILDQYVPARRSKSIKHPTWFTRELISNIKLKKIQS</sequence>
<protein>
    <submittedName>
        <fullName evidence="1">Uncharacterized protein</fullName>
    </submittedName>
</protein>
<gene>
    <name evidence="1" type="ORF">RI129_011909</name>
</gene>
<dbReference type="Proteomes" id="UP001329430">
    <property type="component" value="Chromosome 9"/>
</dbReference>
<dbReference type="EMBL" id="JAVRBK010000009">
    <property type="protein sequence ID" value="KAK5639417.1"/>
    <property type="molecule type" value="Genomic_DNA"/>
</dbReference>
<evidence type="ECO:0000313" key="1">
    <source>
        <dbReference type="EMBL" id="KAK5639417.1"/>
    </source>
</evidence>
<comment type="caution">
    <text evidence="1">The sequence shown here is derived from an EMBL/GenBank/DDBJ whole genome shotgun (WGS) entry which is preliminary data.</text>
</comment>
<proteinExistence type="predicted"/>
<name>A0AAN7V173_9COLE</name>
<organism evidence="1 2">
    <name type="scientific">Pyrocoelia pectoralis</name>
    <dbReference type="NCBI Taxonomy" id="417401"/>
    <lineage>
        <taxon>Eukaryota</taxon>
        <taxon>Metazoa</taxon>
        <taxon>Ecdysozoa</taxon>
        <taxon>Arthropoda</taxon>
        <taxon>Hexapoda</taxon>
        <taxon>Insecta</taxon>
        <taxon>Pterygota</taxon>
        <taxon>Neoptera</taxon>
        <taxon>Endopterygota</taxon>
        <taxon>Coleoptera</taxon>
        <taxon>Polyphaga</taxon>
        <taxon>Elateriformia</taxon>
        <taxon>Elateroidea</taxon>
        <taxon>Lampyridae</taxon>
        <taxon>Lampyrinae</taxon>
        <taxon>Pyrocoelia</taxon>
    </lineage>
</organism>
<accession>A0AAN7V173</accession>
<evidence type="ECO:0000313" key="2">
    <source>
        <dbReference type="Proteomes" id="UP001329430"/>
    </source>
</evidence>
<reference evidence="1 2" key="1">
    <citation type="journal article" date="2024" name="Insects">
        <title>An Improved Chromosome-Level Genome Assembly of the Firefly Pyrocoelia pectoralis.</title>
        <authorList>
            <person name="Fu X."/>
            <person name="Meyer-Rochow V.B."/>
            <person name="Ballantyne L."/>
            <person name="Zhu X."/>
        </authorList>
    </citation>
    <scope>NUCLEOTIDE SEQUENCE [LARGE SCALE GENOMIC DNA]</scope>
    <source>
        <strain evidence="1">XCY_ONT2</strain>
    </source>
</reference>
<dbReference type="AlphaFoldDB" id="A0AAN7V173"/>
<keyword evidence="2" id="KW-1185">Reference proteome</keyword>